<dbReference type="RefSeq" id="WP_072906693.1">
    <property type="nucleotide sequence ID" value="NZ_FRAI01000008.1"/>
</dbReference>
<keyword evidence="3" id="KW-1185">Reference proteome</keyword>
<evidence type="ECO:0000256" key="1">
    <source>
        <dbReference type="SAM" id="Phobius"/>
    </source>
</evidence>
<keyword evidence="1" id="KW-0812">Transmembrane</keyword>
<gene>
    <name evidence="2" type="ORF">SAMN02745227_00941</name>
</gene>
<dbReference type="Pfam" id="PF06541">
    <property type="entry name" value="ABC_trans_CmpB"/>
    <property type="match status" value="1"/>
</dbReference>
<evidence type="ECO:0000313" key="3">
    <source>
        <dbReference type="Proteomes" id="UP000243547"/>
    </source>
</evidence>
<organism evidence="2 3">
    <name type="scientific">Anaerobranca californiensis DSM 14826</name>
    <dbReference type="NCBI Taxonomy" id="1120989"/>
    <lineage>
        <taxon>Bacteria</taxon>
        <taxon>Bacillati</taxon>
        <taxon>Bacillota</taxon>
        <taxon>Clostridia</taxon>
        <taxon>Eubacteriales</taxon>
        <taxon>Proteinivoracaceae</taxon>
        <taxon>Anaerobranca</taxon>
    </lineage>
</organism>
<proteinExistence type="predicted"/>
<evidence type="ECO:0000313" key="2">
    <source>
        <dbReference type="EMBL" id="SHJ88150.1"/>
    </source>
</evidence>
<dbReference type="Proteomes" id="UP000243547">
    <property type="component" value="Unassembled WGS sequence"/>
</dbReference>
<feature type="transmembrane region" description="Helical" evidence="1">
    <location>
        <begin position="117"/>
        <end position="137"/>
    </location>
</feature>
<dbReference type="InterPro" id="IPR010540">
    <property type="entry name" value="CmpB_TMEM229"/>
</dbReference>
<feature type="transmembrane region" description="Helical" evidence="1">
    <location>
        <begin position="6"/>
        <end position="27"/>
    </location>
</feature>
<dbReference type="EMBL" id="FRAI01000008">
    <property type="protein sequence ID" value="SHJ88150.1"/>
    <property type="molecule type" value="Genomic_DNA"/>
</dbReference>
<feature type="transmembrane region" description="Helical" evidence="1">
    <location>
        <begin position="143"/>
        <end position="165"/>
    </location>
</feature>
<feature type="transmembrane region" description="Helical" evidence="1">
    <location>
        <begin position="39"/>
        <end position="62"/>
    </location>
</feature>
<keyword evidence="1" id="KW-1133">Transmembrane helix</keyword>
<name>A0A1M6MXN7_9FIRM</name>
<dbReference type="STRING" id="1120989.SAMN02745227_00941"/>
<accession>A0A1M6MXN7</accession>
<dbReference type="AlphaFoldDB" id="A0A1M6MXN7"/>
<feature type="transmembrane region" description="Helical" evidence="1">
    <location>
        <begin position="74"/>
        <end position="96"/>
    </location>
</feature>
<protein>
    <submittedName>
        <fullName evidence="2">Uncharacterized membrane protein</fullName>
    </submittedName>
</protein>
<keyword evidence="1" id="KW-0472">Membrane</keyword>
<reference evidence="3" key="1">
    <citation type="submission" date="2016-11" db="EMBL/GenBank/DDBJ databases">
        <authorList>
            <person name="Varghese N."/>
            <person name="Submissions S."/>
        </authorList>
    </citation>
    <scope>NUCLEOTIDE SEQUENCE [LARGE SCALE GENOMIC DNA]</scope>
    <source>
        <strain evidence="3">DSM 14826</strain>
    </source>
</reference>
<sequence length="243" mass="28623">MGEYFFDIVIYFALYSFIGWMLETIYASISKKKFINRGFLHGPFCPIYGFGAILIIQLLIFLNNSLSIVSESTTVKILLAMLLTTILEYITGYILEKIFNCKWWDYSNNFLNLHGRVCIKYSIFWGILSYILITFAHPITVKYVAFLNISTKFIMTAIIIIYFIFDTIKSVTEIIDLKQVVLMYYQYPLGNFHEQVIKYKRIFQAFPKLCFLNVGKLNQEIRGYVQNEFKRIKVKVKGRQRDL</sequence>